<name>A0A0L0TC29_ALLM3</name>
<dbReference type="Proteomes" id="UP000054350">
    <property type="component" value="Unassembled WGS sequence"/>
</dbReference>
<keyword evidence="3" id="KW-1185">Reference proteome</keyword>
<protein>
    <recommendedName>
        <fullName evidence="4">CUE domain-containing protein</fullName>
    </recommendedName>
</protein>
<feature type="compositionally biased region" description="Basic and acidic residues" evidence="1">
    <location>
        <begin position="183"/>
        <end position="214"/>
    </location>
</feature>
<feature type="region of interest" description="Disordered" evidence="1">
    <location>
        <begin position="177"/>
        <end position="236"/>
    </location>
</feature>
<evidence type="ECO:0008006" key="4">
    <source>
        <dbReference type="Google" id="ProtNLM"/>
    </source>
</evidence>
<feature type="region of interest" description="Disordered" evidence="1">
    <location>
        <begin position="1"/>
        <end position="33"/>
    </location>
</feature>
<dbReference type="EMBL" id="GG745379">
    <property type="protein sequence ID" value="KNE72368.1"/>
    <property type="molecule type" value="Genomic_DNA"/>
</dbReference>
<evidence type="ECO:0000313" key="3">
    <source>
        <dbReference type="Proteomes" id="UP000054350"/>
    </source>
</evidence>
<sequence>MLHAGYSSPPRGTAPRRAGGTGAPRRTGLDRHVQSQLSDVSASVYSTLSMVSAPSVLATSHRSKSLMVTSGPATLARMADRYAAKVTAMAHGGNRRPFEAGRARRIAEGYRARLDDIQREESGLSEWCRLKAGGVRHETVDEDDHAVHHGMLRRLRSVDTKDVHRDFVPIPRVADRASAPPRDVAHEPISEAKPVSESRKPNLGETRVDSRFMEEEQQPNGALQAQRDTAVPPKPISIIDPATVFLEVALDDRSETGDTSVPGDAPDQTPTARSTSPALYDTAALARLSAMVPTAPASAIAAALHDAGGNEFTAAAVLLKTVGPARAVEPMSMSPTKRSMRVRGGMKGKLVKWWSRRPRIEVDVAMRAARALVRR</sequence>
<gene>
    <name evidence="2" type="ORF">AMAG_16851</name>
</gene>
<feature type="compositionally biased region" description="Low complexity" evidence="1">
    <location>
        <begin position="9"/>
        <end position="26"/>
    </location>
</feature>
<proteinExistence type="predicted"/>
<dbReference type="OrthoDB" id="5566600at2759"/>
<feature type="compositionally biased region" description="Polar residues" evidence="1">
    <location>
        <begin position="218"/>
        <end position="227"/>
    </location>
</feature>
<reference evidence="2 3" key="1">
    <citation type="submission" date="2009-11" db="EMBL/GenBank/DDBJ databases">
        <title>Annotation of Allomyces macrogynus ATCC 38327.</title>
        <authorList>
            <consortium name="The Broad Institute Genome Sequencing Platform"/>
            <person name="Russ C."/>
            <person name="Cuomo C."/>
            <person name="Burger G."/>
            <person name="Gray M.W."/>
            <person name="Holland P.W.H."/>
            <person name="King N."/>
            <person name="Lang F.B.F."/>
            <person name="Roger A.J."/>
            <person name="Ruiz-Trillo I."/>
            <person name="Young S.K."/>
            <person name="Zeng Q."/>
            <person name="Gargeya S."/>
            <person name="Fitzgerald M."/>
            <person name="Haas B."/>
            <person name="Abouelleil A."/>
            <person name="Alvarado L."/>
            <person name="Arachchi H.M."/>
            <person name="Berlin A."/>
            <person name="Chapman S.B."/>
            <person name="Gearin G."/>
            <person name="Goldberg J."/>
            <person name="Griggs A."/>
            <person name="Gujja S."/>
            <person name="Hansen M."/>
            <person name="Heiman D."/>
            <person name="Howarth C."/>
            <person name="Larimer J."/>
            <person name="Lui A."/>
            <person name="MacDonald P.J.P."/>
            <person name="McCowen C."/>
            <person name="Montmayeur A."/>
            <person name="Murphy C."/>
            <person name="Neiman D."/>
            <person name="Pearson M."/>
            <person name="Priest M."/>
            <person name="Roberts A."/>
            <person name="Saif S."/>
            <person name="Shea T."/>
            <person name="Sisk P."/>
            <person name="Stolte C."/>
            <person name="Sykes S."/>
            <person name="Wortman J."/>
            <person name="Nusbaum C."/>
            <person name="Birren B."/>
        </authorList>
    </citation>
    <scope>NUCLEOTIDE SEQUENCE [LARGE SCALE GENOMIC DNA]</scope>
    <source>
        <strain evidence="2 3">ATCC 38327</strain>
    </source>
</reference>
<organism evidence="2 3">
    <name type="scientific">Allomyces macrogynus (strain ATCC 38327)</name>
    <name type="common">Allomyces javanicus var. macrogynus</name>
    <dbReference type="NCBI Taxonomy" id="578462"/>
    <lineage>
        <taxon>Eukaryota</taxon>
        <taxon>Fungi</taxon>
        <taxon>Fungi incertae sedis</taxon>
        <taxon>Blastocladiomycota</taxon>
        <taxon>Blastocladiomycetes</taxon>
        <taxon>Blastocladiales</taxon>
        <taxon>Blastocladiaceae</taxon>
        <taxon>Allomyces</taxon>
    </lineage>
</organism>
<evidence type="ECO:0000256" key="1">
    <source>
        <dbReference type="SAM" id="MobiDB-lite"/>
    </source>
</evidence>
<accession>A0A0L0TC29</accession>
<feature type="region of interest" description="Disordered" evidence="1">
    <location>
        <begin position="253"/>
        <end position="276"/>
    </location>
</feature>
<dbReference type="AlphaFoldDB" id="A0A0L0TC29"/>
<reference evidence="3" key="2">
    <citation type="submission" date="2009-11" db="EMBL/GenBank/DDBJ databases">
        <title>The Genome Sequence of Allomyces macrogynus strain ATCC 38327.</title>
        <authorList>
            <consortium name="The Broad Institute Genome Sequencing Platform"/>
            <person name="Russ C."/>
            <person name="Cuomo C."/>
            <person name="Shea T."/>
            <person name="Young S.K."/>
            <person name="Zeng Q."/>
            <person name="Koehrsen M."/>
            <person name="Haas B."/>
            <person name="Borodovsky M."/>
            <person name="Guigo R."/>
            <person name="Alvarado L."/>
            <person name="Berlin A."/>
            <person name="Borenstein D."/>
            <person name="Chen Z."/>
            <person name="Engels R."/>
            <person name="Freedman E."/>
            <person name="Gellesch M."/>
            <person name="Goldberg J."/>
            <person name="Griggs A."/>
            <person name="Gujja S."/>
            <person name="Heiman D."/>
            <person name="Hepburn T."/>
            <person name="Howarth C."/>
            <person name="Jen D."/>
            <person name="Larson L."/>
            <person name="Lewis B."/>
            <person name="Mehta T."/>
            <person name="Park D."/>
            <person name="Pearson M."/>
            <person name="Roberts A."/>
            <person name="Saif S."/>
            <person name="Shenoy N."/>
            <person name="Sisk P."/>
            <person name="Stolte C."/>
            <person name="Sykes S."/>
            <person name="Walk T."/>
            <person name="White J."/>
            <person name="Yandava C."/>
            <person name="Burger G."/>
            <person name="Gray M.W."/>
            <person name="Holland P.W.H."/>
            <person name="King N."/>
            <person name="Lang F.B.F."/>
            <person name="Roger A.J."/>
            <person name="Ruiz-Trillo I."/>
            <person name="Lander E."/>
            <person name="Nusbaum C."/>
        </authorList>
    </citation>
    <scope>NUCLEOTIDE SEQUENCE [LARGE SCALE GENOMIC DNA]</scope>
    <source>
        <strain evidence="3">ATCC 38327</strain>
    </source>
</reference>
<evidence type="ECO:0000313" key="2">
    <source>
        <dbReference type="EMBL" id="KNE72368.1"/>
    </source>
</evidence>
<dbReference type="VEuPathDB" id="FungiDB:AMAG_16851"/>